<sequence>MTMNQPQSQLMMLPRELRDYIYEAVFTNHQADVAYTSHEVRNDGIRLACKQTRAETPELYFRYTTFYCATCTEFKRFLCRGPKRHYGRQLTKIKLGWATARVDNYPNISDRVIIALHHIQSIFQDLRNKRWWPRDVPAKVLRGCIFTHKDNTYATPCEPYRLWVREAYWSDQEPHFSFYRSVQLLLELYMD</sequence>
<keyword evidence="2" id="KW-1185">Reference proteome</keyword>
<organism evidence="1 2">
    <name type="scientific">Septoria linicola</name>
    <dbReference type="NCBI Taxonomy" id="215465"/>
    <lineage>
        <taxon>Eukaryota</taxon>
        <taxon>Fungi</taxon>
        <taxon>Dikarya</taxon>
        <taxon>Ascomycota</taxon>
        <taxon>Pezizomycotina</taxon>
        <taxon>Dothideomycetes</taxon>
        <taxon>Dothideomycetidae</taxon>
        <taxon>Mycosphaerellales</taxon>
        <taxon>Mycosphaerellaceae</taxon>
        <taxon>Septoria</taxon>
    </lineage>
</organism>
<dbReference type="AlphaFoldDB" id="A0A9Q9AVY3"/>
<dbReference type="OrthoDB" id="3650564at2759"/>
<name>A0A9Q9AVY3_9PEZI</name>
<evidence type="ECO:0000313" key="1">
    <source>
        <dbReference type="EMBL" id="USW56902.1"/>
    </source>
</evidence>
<accession>A0A9Q9AVY3</accession>
<gene>
    <name evidence="1" type="ORF">Slin15195_G102210</name>
</gene>
<dbReference type="EMBL" id="CP099426">
    <property type="protein sequence ID" value="USW56902.1"/>
    <property type="molecule type" value="Genomic_DNA"/>
</dbReference>
<protein>
    <submittedName>
        <fullName evidence="1">Uncharacterized protein</fullName>
    </submittedName>
</protein>
<evidence type="ECO:0000313" key="2">
    <source>
        <dbReference type="Proteomes" id="UP001056384"/>
    </source>
</evidence>
<proteinExistence type="predicted"/>
<dbReference type="Proteomes" id="UP001056384">
    <property type="component" value="Chromosome 9"/>
</dbReference>
<reference evidence="1" key="1">
    <citation type="submission" date="2022-06" db="EMBL/GenBank/DDBJ databases">
        <title>Complete genome sequences of two strains of the flax pathogen Septoria linicola.</title>
        <authorList>
            <person name="Lapalu N."/>
            <person name="Simon A."/>
            <person name="Demenou B."/>
            <person name="Paumier D."/>
            <person name="Guillot M.-P."/>
            <person name="Gout L."/>
            <person name="Valade R."/>
        </authorList>
    </citation>
    <scope>NUCLEOTIDE SEQUENCE</scope>
    <source>
        <strain evidence="1">SE15195</strain>
    </source>
</reference>